<proteinExistence type="predicted"/>
<feature type="region of interest" description="Disordered" evidence="2">
    <location>
        <begin position="461"/>
        <end position="490"/>
    </location>
</feature>
<feature type="compositionally biased region" description="Basic and acidic residues" evidence="2">
    <location>
        <begin position="959"/>
        <end position="981"/>
    </location>
</feature>
<feature type="region of interest" description="Disordered" evidence="2">
    <location>
        <begin position="198"/>
        <end position="241"/>
    </location>
</feature>
<dbReference type="EMBL" id="OZ035837">
    <property type="protein sequence ID" value="CAL1583039.1"/>
    <property type="molecule type" value="Genomic_DNA"/>
</dbReference>
<feature type="region of interest" description="Disordered" evidence="2">
    <location>
        <begin position="1172"/>
        <end position="1218"/>
    </location>
</feature>
<protein>
    <submittedName>
        <fullName evidence="3">Uncharacterized protein</fullName>
    </submittedName>
</protein>
<accession>A0AAV2K5D4</accession>
<organism evidence="3 4">
    <name type="scientific">Knipowitschia caucasica</name>
    <name type="common">Caucasian dwarf goby</name>
    <name type="synonym">Pomatoschistus caucasicus</name>
    <dbReference type="NCBI Taxonomy" id="637954"/>
    <lineage>
        <taxon>Eukaryota</taxon>
        <taxon>Metazoa</taxon>
        <taxon>Chordata</taxon>
        <taxon>Craniata</taxon>
        <taxon>Vertebrata</taxon>
        <taxon>Euteleostomi</taxon>
        <taxon>Actinopterygii</taxon>
        <taxon>Neopterygii</taxon>
        <taxon>Teleostei</taxon>
        <taxon>Neoteleostei</taxon>
        <taxon>Acanthomorphata</taxon>
        <taxon>Gobiaria</taxon>
        <taxon>Gobiiformes</taxon>
        <taxon>Gobioidei</taxon>
        <taxon>Gobiidae</taxon>
        <taxon>Gobiinae</taxon>
        <taxon>Knipowitschia</taxon>
    </lineage>
</organism>
<feature type="region of interest" description="Disordered" evidence="2">
    <location>
        <begin position="523"/>
        <end position="928"/>
    </location>
</feature>
<dbReference type="Pfam" id="PF15709">
    <property type="entry name" value="DUF4670"/>
    <property type="match status" value="1"/>
</dbReference>
<feature type="compositionally biased region" description="Basic and acidic residues" evidence="2">
    <location>
        <begin position="682"/>
        <end position="693"/>
    </location>
</feature>
<name>A0AAV2K5D4_KNICA</name>
<feature type="compositionally biased region" description="Polar residues" evidence="2">
    <location>
        <begin position="1172"/>
        <end position="1184"/>
    </location>
</feature>
<dbReference type="AlphaFoldDB" id="A0AAV2K5D4"/>
<evidence type="ECO:0000256" key="1">
    <source>
        <dbReference type="SAM" id="Coils"/>
    </source>
</evidence>
<dbReference type="Proteomes" id="UP001497482">
    <property type="component" value="Chromosome 15"/>
</dbReference>
<feature type="compositionally biased region" description="Basic and acidic residues" evidence="2">
    <location>
        <begin position="652"/>
        <end position="665"/>
    </location>
</feature>
<keyword evidence="1" id="KW-0175">Coiled coil</keyword>
<feature type="compositionally biased region" description="Basic and acidic residues" evidence="2">
    <location>
        <begin position="805"/>
        <end position="928"/>
    </location>
</feature>
<dbReference type="PANTHER" id="PTHR21937:SF5">
    <property type="entry name" value="GENE 973-RELATED"/>
    <property type="match status" value="1"/>
</dbReference>
<reference evidence="3 4" key="1">
    <citation type="submission" date="2024-04" db="EMBL/GenBank/DDBJ databases">
        <authorList>
            <person name="Waldvogel A.-M."/>
            <person name="Schoenle A."/>
        </authorList>
    </citation>
    <scope>NUCLEOTIDE SEQUENCE [LARGE SCALE GENOMIC DNA]</scope>
</reference>
<gene>
    <name evidence="3" type="ORF">KC01_LOCUS13554</name>
</gene>
<feature type="compositionally biased region" description="Basic and acidic residues" evidence="2">
    <location>
        <begin position="461"/>
        <end position="475"/>
    </location>
</feature>
<feature type="compositionally biased region" description="Basic and acidic residues" evidence="2">
    <location>
        <begin position="603"/>
        <end position="621"/>
    </location>
</feature>
<evidence type="ECO:0000256" key="2">
    <source>
        <dbReference type="SAM" id="MobiDB-lite"/>
    </source>
</evidence>
<sequence>MKDLPLSVLSRGCAQFVQSEGKQCGRLDVCFTAEDFYIWKAHGSWLRLSPSGGLLPGPETSLPKTFSTRRGALLLYSQGLATLNIYDGKDEGQCRTQPVIQEETATIQFTQSAKNYGRVNESNPVVSSTLPALYCAHSEDVKYFFLCQPELTSRLQSHCEDGQKRRIDLVLPPITADSGDDEDNQLRTSQEQIEQVGTAKLAKNNDNCKRNEEKTTVTQSSTKRPEKGGFLPSLTTAKPGNFETHKMQSHRIINEREHLPFIEERGEDTRRILSLKQSEEKLLKNTNGAQPFLPRLVQETCEEKTQKRADNLGGKQETWRLLRGQTSVNSMVLIPAEVAETCVPGFLSGRRGPGRQSSLAFLQKLSGDCRDPPSMEGVRGVLPLELRDLNGTSVGSLILGPDGEVIHLSMFDTIQQSAQGQTLEVISAKGEKLPWFVTLQPEHAETEKDMKIINTVQDHRMNKPSDLHRSGHGLEKMTNSDPGVVGNSDLQEANEVTVRQNKSPTHEEGEDIVLCLSNLEEREELKSREKPGRLSPLLQLEVSTEEPNETPSSTEDKILNNTEGESNGKTKAKGTHGGTRSNKENPKETRSNHNNQTPLGEETENRTTAHHFQPDDRKHDNTSATRGAKSNDDKTRDFSKEENNQGYYDVEDVSREREKGRERFKNKVIPSDMSPTSSTEEINNHHNVEEKVNKQRNNSKQKFGESGEVEDGETVSRKDSGLSSEKHSRSVRSLRSLRSGASPGSVLDHSSSQKSLSSSCDGGTAPGNTAGGLSRLSTCSTVTVPEERLMLNPTKPEEVAVTQRSVRDQNDTVLEMERVQMERQEEARKRKRREQEEEQRRQQQKNELEQRLKTELHNDRQRRKEEARLKKQVEEEETQRREEEEQRKERMQQERREREVRRQQERRRTMEQIQRKREEEEQRRRADTERLKQLEEERLQEENLMLQKMTVSERAEYQLKKQQENEKREKDEAEQRRREEEAALSAAEKAKVEEELLEREMVLLHQRFSFKRGLKPKLRRFQHIHGSSLFFHRRSLIFDPETLSPLLTHLRTSRRHTMDVSIAVSLIRGQMGTVVERAVNGAVETVLAEMLKVVGVKFEELKSQVALMKRDMETLQREKALKDKENDNMRAKLRYTELKLKYYRQGVEEELQQHVSAAALSHVCTPPTVQVTAQRPPGVSQSAPSCSGQTKTGTTSTSPQTSGRHGGKVHCQTDVSASSNATDNIQTLMSTESLDNSAGTRGLNFIKSK</sequence>
<feature type="coiled-coil region" evidence="1">
    <location>
        <begin position="1098"/>
        <end position="1141"/>
    </location>
</feature>
<feature type="compositionally biased region" description="Low complexity" evidence="2">
    <location>
        <begin position="1185"/>
        <end position="1203"/>
    </location>
</feature>
<evidence type="ECO:0000313" key="3">
    <source>
        <dbReference type="EMBL" id="CAL1583039.1"/>
    </source>
</evidence>
<feature type="compositionally biased region" description="Basic and acidic residues" evidence="2">
    <location>
        <begin position="523"/>
        <end position="532"/>
    </location>
</feature>
<feature type="compositionally biased region" description="Low complexity" evidence="2">
    <location>
        <begin position="731"/>
        <end position="759"/>
    </location>
</feature>
<feature type="compositionally biased region" description="Basic and acidic residues" evidence="2">
    <location>
        <begin position="581"/>
        <end position="591"/>
    </location>
</feature>
<evidence type="ECO:0000313" key="4">
    <source>
        <dbReference type="Proteomes" id="UP001497482"/>
    </source>
</evidence>
<feature type="compositionally biased region" description="Basic and acidic residues" evidence="2">
    <location>
        <begin position="714"/>
        <end position="728"/>
    </location>
</feature>
<feature type="compositionally biased region" description="Basic and acidic residues" evidence="2">
    <location>
        <begin position="206"/>
        <end position="215"/>
    </location>
</feature>
<keyword evidence="4" id="KW-1185">Reference proteome</keyword>
<dbReference type="InterPro" id="IPR031440">
    <property type="entry name" value="DUF4670"/>
</dbReference>
<dbReference type="PANTHER" id="PTHR21937">
    <property type="entry name" value="CCDC66 DOMAIN-CONTAINING PROTEIN"/>
    <property type="match status" value="1"/>
</dbReference>
<feature type="region of interest" description="Disordered" evidence="2">
    <location>
        <begin position="959"/>
        <end position="985"/>
    </location>
</feature>
<feature type="compositionally biased region" description="Basic and acidic residues" evidence="2">
    <location>
        <begin position="629"/>
        <end position="643"/>
    </location>
</feature>